<gene>
    <name evidence="5" type="ORF">SAMN04487977_101166</name>
</gene>
<dbReference type="eggNOG" id="ENOG5033RD4">
    <property type="taxonomic scope" value="Bacteria"/>
</dbReference>
<keyword evidence="4" id="KW-0732">Signal</keyword>
<keyword evidence="2" id="KW-0574">Periplasm</keyword>
<dbReference type="OrthoDB" id="357930at2"/>
<accession>A0A1H9A1G3</accession>
<evidence type="ECO:0000256" key="4">
    <source>
        <dbReference type="SAM" id="SignalP"/>
    </source>
</evidence>
<evidence type="ECO:0000313" key="5">
    <source>
        <dbReference type="EMBL" id="SEP70343.1"/>
    </source>
</evidence>
<keyword evidence="3" id="KW-0975">Bacterial flagellum</keyword>
<keyword evidence="5" id="KW-0282">Flagellum</keyword>
<reference evidence="5 6" key="1">
    <citation type="submission" date="2016-10" db="EMBL/GenBank/DDBJ databases">
        <authorList>
            <person name="de Groot N.N."/>
        </authorList>
    </citation>
    <scope>NUCLEOTIDE SEQUENCE [LARGE SCALE GENOMIC DNA]</scope>
    <source>
        <strain evidence="5 6">B25</strain>
    </source>
</reference>
<dbReference type="AlphaFoldDB" id="A0A1H9A1G3"/>
<organism evidence="5 6">
    <name type="scientific">Treponema bryantii</name>
    <dbReference type="NCBI Taxonomy" id="163"/>
    <lineage>
        <taxon>Bacteria</taxon>
        <taxon>Pseudomonadati</taxon>
        <taxon>Spirochaetota</taxon>
        <taxon>Spirochaetia</taxon>
        <taxon>Spirochaetales</taxon>
        <taxon>Treponemataceae</taxon>
        <taxon>Treponema</taxon>
    </lineage>
</organism>
<dbReference type="Pfam" id="PF04620">
    <property type="entry name" value="FlaA"/>
    <property type="match status" value="1"/>
</dbReference>
<feature type="signal peptide" evidence="4">
    <location>
        <begin position="1"/>
        <end position="20"/>
    </location>
</feature>
<keyword evidence="5" id="KW-0969">Cilium</keyword>
<evidence type="ECO:0000313" key="6">
    <source>
        <dbReference type="Proteomes" id="UP000182360"/>
    </source>
</evidence>
<dbReference type="STRING" id="163.SAMN04487775_10831"/>
<proteinExistence type="predicted"/>
<dbReference type="GO" id="GO:0030288">
    <property type="term" value="C:outer membrane-bounded periplasmic space"/>
    <property type="evidence" value="ECO:0007669"/>
    <property type="project" value="InterPro"/>
</dbReference>
<dbReference type="GO" id="GO:0055040">
    <property type="term" value="C:periplasmic flagellum"/>
    <property type="evidence" value="ECO:0007669"/>
    <property type="project" value="UniProtKB-SubCell"/>
</dbReference>
<dbReference type="RefSeq" id="WP_074640007.1">
    <property type="nucleotide sequence ID" value="NZ_AP025286.1"/>
</dbReference>
<dbReference type="Proteomes" id="UP000182360">
    <property type="component" value="Unassembled WGS sequence"/>
</dbReference>
<feature type="chain" id="PRO_5010165767" evidence="4">
    <location>
        <begin position="21"/>
        <end position="240"/>
    </location>
</feature>
<evidence type="ECO:0000256" key="3">
    <source>
        <dbReference type="ARBA" id="ARBA00023143"/>
    </source>
</evidence>
<dbReference type="EMBL" id="FOFU01000001">
    <property type="protein sequence ID" value="SEP70343.1"/>
    <property type="molecule type" value="Genomic_DNA"/>
</dbReference>
<evidence type="ECO:0000256" key="1">
    <source>
        <dbReference type="ARBA" id="ARBA00004631"/>
    </source>
</evidence>
<dbReference type="InterPro" id="IPR006714">
    <property type="entry name" value="FlaA"/>
</dbReference>
<sequence length="240" mass="26907">MKKLVTISIIAVLAMGVAFAQNSSLQEPNPENVGADSAESALREVSVDKFEREGSWNVHMSADDGVITSRLFEGNPAMKEPLPEDEGKEAEDVNVLGVRVDFFRRGRNSFTIKSGRPLAIEGVTKTVSVWVCGRNQDHELYVLVQDYFGRNYELYMGSLGFSGWKKLICVVPPSPDGEHGIVQNSAYYGDKPGLKILGFRVDCNPMQARGTYYMYFDDLRVVTDLYDMENHDEDDMADNW</sequence>
<comment type="subcellular location">
    <subcellularLocation>
        <location evidence="1">Periplasmic flagellum</location>
    </subcellularLocation>
</comment>
<name>A0A1H9A1G3_9SPIR</name>
<protein>
    <submittedName>
        <fullName evidence="5">Flagellar filament outer layer protein Flaa</fullName>
    </submittedName>
</protein>
<keyword evidence="6" id="KW-1185">Reference proteome</keyword>
<evidence type="ECO:0000256" key="2">
    <source>
        <dbReference type="ARBA" id="ARBA00022764"/>
    </source>
</evidence>
<keyword evidence="5" id="KW-0966">Cell projection</keyword>
<dbReference type="GO" id="GO:0071973">
    <property type="term" value="P:bacterial-type flagellum-dependent cell motility"/>
    <property type="evidence" value="ECO:0007669"/>
    <property type="project" value="InterPro"/>
</dbReference>